<protein>
    <recommendedName>
        <fullName evidence="4">Probable chorismate pyruvate-lyase</fullName>
        <shortName evidence="4">CL</shortName>
        <shortName evidence="4">CPL</shortName>
        <ecNumber evidence="4">4.1.3.40</ecNumber>
    </recommendedName>
</protein>
<keyword evidence="3 4" id="KW-0456">Lyase</keyword>
<accession>A0ABX7YSU4</accession>
<keyword evidence="6" id="KW-1185">Reference proteome</keyword>
<dbReference type="Gene3D" id="3.40.1410.10">
    <property type="entry name" value="Chorismate lyase-like"/>
    <property type="match status" value="1"/>
</dbReference>
<comment type="pathway">
    <text evidence="4">Cofactor biosynthesis; ubiquinone biosynthesis.</text>
</comment>
<proteinExistence type="inferred from homology"/>
<dbReference type="PANTHER" id="PTHR38683:SF1">
    <property type="entry name" value="CHORISMATE PYRUVATE-LYASE"/>
    <property type="match status" value="1"/>
</dbReference>
<sequence length="186" mass="21167">MNLTSSSFPFGDIIQWVVDHQVSFPVSPLKDWLIADGSLTQRLKQCCEQFEVQLLGERELTPLPGEWPDITQQLWIREALLCLDGRPWIFARTLAPLTLSQQQLQHLGNRPLGELLFSDSQCHAGMMEWGLAPATGNIQQLARALGQVEGVTEIWGRRRHFSYRQQPLVVAEFFLPEAVKRLPPLI</sequence>
<evidence type="ECO:0000256" key="1">
    <source>
        <dbReference type="ARBA" id="ARBA00022490"/>
    </source>
</evidence>
<comment type="subcellular location">
    <subcellularLocation>
        <location evidence="4">Cytoplasm</location>
    </subcellularLocation>
</comment>
<dbReference type="GO" id="GO:0008813">
    <property type="term" value="F:chorismate lyase activity"/>
    <property type="evidence" value="ECO:0007669"/>
    <property type="project" value="UniProtKB-EC"/>
</dbReference>
<gene>
    <name evidence="4" type="primary">ubiC</name>
    <name evidence="5" type="ORF">KDN34_16855</name>
</gene>
<dbReference type="InterPro" id="IPR028978">
    <property type="entry name" value="Chorismate_lyase_/UTRA_dom_sf"/>
</dbReference>
<evidence type="ECO:0000313" key="5">
    <source>
        <dbReference type="EMBL" id="QUN05818.1"/>
    </source>
</evidence>
<name>A0ABX7YSU4_9GAMM</name>
<evidence type="ECO:0000313" key="6">
    <source>
        <dbReference type="Proteomes" id="UP000679575"/>
    </source>
</evidence>
<feature type="binding site" evidence="4">
    <location>
        <position position="112"/>
    </location>
    <ligand>
        <name>substrate</name>
    </ligand>
</feature>
<dbReference type="HAMAP" id="MF_01632">
    <property type="entry name" value="UbiC"/>
    <property type="match status" value="1"/>
</dbReference>
<feature type="binding site" evidence="4">
    <location>
        <position position="77"/>
    </location>
    <ligand>
        <name>substrate</name>
    </ligand>
</feature>
<evidence type="ECO:0000256" key="3">
    <source>
        <dbReference type="ARBA" id="ARBA00023239"/>
    </source>
</evidence>
<feature type="binding site" evidence="4">
    <location>
        <position position="172"/>
    </location>
    <ligand>
        <name>substrate</name>
    </ligand>
</feature>
<dbReference type="SUPFAM" id="SSF64288">
    <property type="entry name" value="Chorismate lyase-like"/>
    <property type="match status" value="1"/>
</dbReference>
<comment type="catalytic activity">
    <reaction evidence="4">
        <text>chorismate = 4-hydroxybenzoate + pyruvate</text>
        <dbReference type="Rhea" id="RHEA:16505"/>
        <dbReference type="ChEBI" id="CHEBI:15361"/>
        <dbReference type="ChEBI" id="CHEBI:17879"/>
        <dbReference type="ChEBI" id="CHEBI:29748"/>
        <dbReference type="EC" id="4.1.3.40"/>
    </reaction>
</comment>
<dbReference type="RefSeq" id="WP_212594844.1">
    <property type="nucleotide sequence ID" value="NZ_CP073587.1"/>
</dbReference>
<evidence type="ECO:0000256" key="4">
    <source>
        <dbReference type="HAMAP-Rule" id="MF_01632"/>
    </source>
</evidence>
<keyword evidence="2 4" id="KW-0831">Ubiquinone biosynthesis</keyword>
<comment type="similarity">
    <text evidence="4">Belongs to the UbiC family.</text>
</comment>
<organism evidence="5 6">
    <name type="scientific">Shewanella yunxiaonensis</name>
    <dbReference type="NCBI Taxonomy" id="2829809"/>
    <lineage>
        <taxon>Bacteria</taxon>
        <taxon>Pseudomonadati</taxon>
        <taxon>Pseudomonadota</taxon>
        <taxon>Gammaproteobacteria</taxon>
        <taxon>Alteromonadales</taxon>
        <taxon>Shewanellaceae</taxon>
        <taxon>Shewanella</taxon>
    </lineage>
</organism>
<keyword evidence="4" id="KW-0670">Pyruvate</keyword>
<comment type="caution">
    <text evidence="4">Lacks conserved residue(s) required for the propagation of feature annotation.</text>
</comment>
<dbReference type="PANTHER" id="PTHR38683">
    <property type="entry name" value="CHORISMATE PYRUVATE-LYASE"/>
    <property type="match status" value="1"/>
</dbReference>
<dbReference type="Pfam" id="PF04345">
    <property type="entry name" value="Chor_lyase"/>
    <property type="match status" value="1"/>
</dbReference>
<reference evidence="5 6" key="1">
    <citation type="submission" date="2021-04" db="EMBL/GenBank/DDBJ databases">
        <title>Novel species identification of genus Shewanella.</title>
        <authorList>
            <person name="Liu G."/>
        </authorList>
    </citation>
    <scope>NUCLEOTIDE SEQUENCE [LARGE SCALE GENOMIC DNA]</scope>
    <source>
        <strain evidence="5 6">FJAT-54481</strain>
    </source>
</reference>
<dbReference type="InterPro" id="IPR007440">
    <property type="entry name" value="Chorismate--pyruvate_lyase"/>
</dbReference>
<dbReference type="EMBL" id="CP073587">
    <property type="protein sequence ID" value="QUN05818.1"/>
    <property type="molecule type" value="Genomic_DNA"/>
</dbReference>
<keyword evidence="1 4" id="KW-0963">Cytoplasm</keyword>
<dbReference type="Proteomes" id="UP000679575">
    <property type="component" value="Chromosome"/>
</dbReference>
<comment type="function">
    <text evidence="4">Removes the pyruvyl group from chorismate, with concomitant aromatization of the ring, to provide 4-hydroxybenzoate (4HB) for the ubiquinone pathway.</text>
</comment>
<dbReference type="EC" id="4.1.3.40" evidence="4"/>
<evidence type="ECO:0000256" key="2">
    <source>
        <dbReference type="ARBA" id="ARBA00022688"/>
    </source>
</evidence>